<feature type="transmembrane region" description="Helical" evidence="1">
    <location>
        <begin position="195"/>
        <end position="222"/>
    </location>
</feature>
<reference evidence="3" key="1">
    <citation type="submission" date="2025-08" db="UniProtKB">
        <authorList>
            <consortium name="RefSeq"/>
        </authorList>
    </citation>
    <scope>IDENTIFICATION</scope>
    <source>
        <tissue evidence="3">Gonad</tissue>
    </source>
</reference>
<keyword evidence="2" id="KW-1185">Reference proteome</keyword>
<dbReference type="RefSeq" id="XP_019615012.1">
    <property type="nucleotide sequence ID" value="XM_019759453.1"/>
</dbReference>
<organism evidence="2 3">
    <name type="scientific">Branchiostoma belcheri</name>
    <name type="common">Amphioxus</name>
    <dbReference type="NCBI Taxonomy" id="7741"/>
    <lineage>
        <taxon>Eukaryota</taxon>
        <taxon>Metazoa</taxon>
        <taxon>Chordata</taxon>
        <taxon>Cephalochordata</taxon>
        <taxon>Leptocardii</taxon>
        <taxon>Amphioxiformes</taxon>
        <taxon>Branchiostomatidae</taxon>
        <taxon>Branchiostoma</taxon>
    </lineage>
</organism>
<dbReference type="AlphaFoldDB" id="A0A6P4Y886"/>
<feature type="transmembrane region" description="Helical" evidence="1">
    <location>
        <begin position="159"/>
        <end position="183"/>
    </location>
</feature>
<dbReference type="GO" id="GO:0005262">
    <property type="term" value="F:calcium channel activity"/>
    <property type="evidence" value="ECO:0007669"/>
    <property type="project" value="TreeGrafter"/>
</dbReference>
<keyword evidence="1" id="KW-1133">Transmembrane helix</keyword>
<name>A0A6P4Y886_BRABE</name>
<dbReference type="PANTHER" id="PTHR10877:SF194">
    <property type="entry name" value="LOCATION OF VULVA DEFECTIVE 1"/>
    <property type="match status" value="1"/>
</dbReference>
<feature type="transmembrane region" description="Helical" evidence="1">
    <location>
        <begin position="37"/>
        <end position="58"/>
    </location>
</feature>
<dbReference type="OrthoDB" id="10178111at2759"/>
<evidence type="ECO:0000256" key="1">
    <source>
        <dbReference type="SAM" id="Phobius"/>
    </source>
</evidence>
<dbReference type="GeneID" id="109462824"/>
<dbReference type="Proteomes" id="UP000515135">
    <property type="component" value="Unplaced"/>
</dbReference>
<keyword evidence="1" id="KW-0472">Membrane</keyword>
<evidence type="ECO:0000313" key="3">
    <source>
        <dbReference type="RefSeq" id="XP_019615012.1"/>
    </source>
</evidence>
<accession>A0A6P4Y886</accession>
<keyword evidence="1" id="KW-0812">Transmembrane</keyword>
<dbReference type="PANTHER" id="PTHR10877">
    <property type="entry name" value="POLYCYSTIN FAMILY MEMBER"/>
    <property type="match status" value="1"/>
</dbReference>
<dbReference type="GO" id="GO:0016020">
    <property type="term" value="C:membrane"/>
    <property type="evidence" value="ECO:0007669"/>
    <property type="project" value="TreeGrafter"/>
</dbReference>
<gene>
    <name evidence="3" type="primary">LOC109462824</name>
</gene>
<proteinExistence type="predicted"/>
<dbReference type="KEGG" id="bbel:109462824"/>
<dbReference type="GO" id="GO:0050982">
    <property type="term" value="P:detection of mechanical stimulus"/>
    <property type="evidence" value="ECO:0007669"/>
    <property type="project" value="TreeGrafter"/>
</dbReference>
<evidence type="ECO:0000313" key="2">
    <source>
        <dbReference type="Proteomes" id="UP000515135"/>
    </source>
</evidence>
<protein>
    <submittedName>
        <fullName evidence="3">Polycystic kidney disease and receptor for egg jelly-related protein-like</fullName>
    </submittedName>
</protein>
<dbReference type="InterPro" id="IPR051223">
    <property type="entry name" value="Polycystin"/>
</dbReference>
<sequence length="289" mass="32844">MSFMLVNIVFYRGDRDLLSKVTIGDVELALPFSLTSFIIGLESSLIALPINVLIAVLFRYSGARKQPSGSANSFKPKNKESYGARLKGQHVAKFVLPRYLPKVDNAQSEFGAGYTADPTAYIEKLKKEGAFKTVDTRYVVKKEGSKVTVNRKPYRPFPWWCRIVAWLLVAAIVVVCGAFTVLYGNEYGRAKSQSWLFAFLISFLTDVIILQPVKVILVIIFFKLITKKTKVPPETISMMQSRMNAVEEAVWEGRRKKFLHHMLYQDGYVREPASPHSYINTENRSVTWQ</sequence>